<dbReference type="EMBL" id="QORL01000065">
    <property type="protein sequence ID" value="TFF70890.1"/>
    <property type="molecule type" value="Genomic_DNA"/>
</dbReference>
<accession>A0A5F0K4L9</accession>
<dbReference type="Proteomes" id="UP000297914">
    <property type="component" value="Unassembled WGS sequence"/>
</dbReference>
<evidence type="ECO:0000313" key="5">
    <source>
        <dbReference type="Proteomes" id="UP000297914"/>
    </source>
</evidence>
<comment type="caution">
    <text evidence="3">The sequence shown here is derived from an EMBL/GenBank/DDBJ whole genome shotgun (WGS) entry which is preliminary data.</text>
</comment>
<keyword evidence="1" id="KW-0175">Coiled coil</keyword>
<dbReference type="EMBL" id="QORK01000065">
    <property type="protein sequence ID" value="TFF73960.1"/>
    <property type="molecule type" value="Genomic_DNA"/>
</dbReference>
<dbReference type="AlphaFoldDB" id="A0A5F0K4L9"/>
<evidence type="ECO:0000256" key="1">
    <source>
        <dbReference type="SAM" id="Coils"/>
    </source>
</evidence>
<name>A0A5F0K4L9_9GAMM</name>
<sequence>MALPEAAFLGTRITKKMLNDSASLNGIALSAQEKKLISDVIQSIEWRYTLKPDTVNIAAWVTDQLDYAEVALLHVRLKPQPTASDNQQHTSFTKLATLLHKLIPYPLLVVAEQGEAVALSLADKRINQADKTKWVVEQVYHTPWFSPHHLSGEQQVFLLDFSLKNAATLHYYALYQDLIAMLIALQTSGISGRYLAKNQALQQVQAVAHSAQPSLGASVADQSNSEKVALLKQLASLEAQLNAIRNKLKKETQMNIKMQLNVEARQLKLTMADIKAQL</sequence>
<dbReference type="OrthoDB" id="9805811at2"/>
<evidence type="ECO:0000313" key="3">
    <source>
        <dbReference type="EMBL" id="TFF73960.1"/>
    </source>
</evidence>
<dbReference type="InterPro" id="IPR025503">
    <property type="entry name" value="DUF4391"/>
</dbReference>
<feature type="coiled-coil region" evidence="1">
    <location>
        <begin position="220"/>
        <end position="277"/>
    </location>
</feature>
<reference evidence="3 5" key="1">
    <citation type="submission" date="2018-06" db="EMBL/GenBank/DDBJ databases">
        <title>Occurrence of a novel blaKPC-2- and qnrS2- harbouring IncP6 plasmid from Aeromonas taiwanensis isolates recovered from the river sediments.</title>
        <authorList>
            <person name="Zheng B."/>
            <person name="Yu X."/>
            <person name="Xiao Y."/>
        </authorList>
    </citation>
    <scope>NUCLEOTIDE SEQUENCE [LARGE SCALE GENOMIC DNA]</scope>
    <source>
        <strain evidence="2 4">1713</strain>
        <strain evidence="3 5">198</strain>
    </source>
</reference>
<dbReference type="Pfam" id="PF14335">
    <property type="entry name" value="DUF4391"/>
    <property type="match status" value="1"/>
</dbReference>
<evidence type="ECO:0000313" key="2">
    <source>
        <dbReference type="EMBL" id="TFF70890.1"/>
    </source>
</evidence>
<protein>
    <submittedName>
        <fullName evidence="3">DUF4391 domain-containing protein</fullName>
    </submittedName>
</protein>
<dbReference type="Proteomes" id="UP000297720">
    <property type="component" value="Unassembled WGS sequence"/>
</dbReference>
<evidence type="ECO:0000313" key="4">
    <source>
        <dbReference type="Proteomes" id="UP000297720"/>
    </source>
</evidence>
<keyword evidence="4" id="KW-1185">Reference proteome</keyword>
<organism evidence="3 5">
    <name type="scientific">Aeromonas taiwanensis</name>
    <dbReference type="NCBI Taxonomy" id="633417"/>
    <lineage>
        <taxon>Bacteria</taxon>
        <taxon>Pseudomonadati</taxon>
        <taxon>Pseudomonadota</taxon>
        <taxon>Gammaproteobacteria</taxon>
        <taxon>Aeromonadales</taxon>
        <taxon>Aeromonadaceae</taxon>
        <taxon>Aeromonas</taxon>
    </lineage>
</organism>
<proteinExistence type="predicted"/>
<gene>
    <name evidence="2" type="ORF">DRM93_20730</name>
    <name evidence="3" type="ORF">DRM94_20730</name>
</gene>